<accession>A0AAP2DLM2</accession>
<keyword evidence="2" id="KW-1185">Reference proteome</keyword>
<comment type="caution">
    <text evidence="1">The sequence shown here is derived from an EMBL/GenBank/DDBJ whole genome shotgun (WGS) entry which is preliminary data.</text>
</comment>
<evidence type="ECO:0000313" key="1">
    <source>
        <dbReference type="EMBL" id="MBT1696209.1"/>
    </source>
</evidence>
<proteinExistence type="predicted"/>
<gene>
    <name evidence="1" type="ORF">KK083_04945</name>
</gene>
<protein>
    <submittedName>
        <fullName evidence="1">2OG-Fe(II) oxygenase</fullName>
    </submittedName>
</protein>
<evidence type="ECO:0000313" key="2">
    <source>
        <dbReference type="Proteomes" id="UP001319200"/>
    </source>
</evidence>
<sequence>MKDITAMSWEGHFQELNNKGYVHIPGVLSPQECLHLQGFYDDAPLFRSVISMQRYRFGKGEYKYFNYPLPPLIQTLREKFYQPLAGIANTWMQQLNIDEVYPANHAALIEHCHAKKQTRPTPLILKYQAEGFNTLHQDLYGEVYFPFQVVFVLTQKGKDHEGGELVFVEQLPRAQSRAEVIAPDQGDAVIFTTNFRPVQGSKGFYRAKMKHGVSPLRSGTRYALGVIFHDAS</sequence>
<reference evidence="1 2" key="1">
    <citation type="submission" date="2021-05" db="EMBL/GenBank/DDBJ databases">
        <title>A Polyphasic approach of four new species of the genus Ohtaekwangia: Ohtaekwangia histidinii sp. nov., Ohtaekwangia cretensis sp. nov., Ohtaekwangia indiensis sp. nov., Ohtaekwangia reichenbachii sp. nov. from diverse environment.</title>
        <authorList>
            <person name="Octaviana S."/>
        </authorList>
    </citation>
    <scope>NUCLEOTIDE SEQUENCE [LARGE SCALE GENOMIC DNA]</scope>
    <source>
        <strain evidence="1 2">PWU4</strain>
    </source>
</reference>
<dbReference type="Gene3D" id="2.60.120.620">
    <property type="entry name" value="q2cbj1_9rhob like domain"/>
    <property type="match status" value="1"/>
</dbReference>
<dbReference type="Pfam" id="PF09859">
    <property type="entry name" value="Oxygenase-NA"/>
    <property type="match status" value="1"/>
</dbReference>
<dbReference type="InterPro" id="IPR018655">
    <property type="entry name" value="DUF2086"/>
</dbReference>
<dbReference type="RefSeq" id="WP_254161306.1">
    <property type="nucleotide sequence ID" value="NZ_JAHESF010000004.1"/>
</dbReference>
<dbReference type="AlphaFoldDB" id="A0AAP2DLM2"/>
<name>A0AAP2DLM2_9BACT</name>
<organism evidence="1 2">
    <name type="scientific">Chryseosolibacter histidini</name>
    <dbReference type="NCBI Taxonomy" id="2782349"/>
    <lineage>
        <taxon>Bacteria</taxon>
        <taxon>Pseudomonadati</taxon>
        <taxon>Bacteroidota</taxon>
        <taxon>Cytophagia</taxon>
        <taxon>Cytophagales</taxon>
        <taxon>Chryseotaleaceae</taxon>
        <taxon>Chryseosolibacter</taxon>
    </lineage>
</organism>
<dbReference type="EMBL" id="JAHESF010000004">
    <property type="protein sequence ID" value="MBT1696209.1"/>
    <property type="molecule type" value="Genomic_DNA"/>
</dbReference>
<dbReference type="Proteomes" id="UP001319200">
    <property type="component" value="Unassembled WGS sequence"/>
</dbReference>